<evidence type="ECO:0000313" key="2">
    <source>
        <dbReference type="EMBL" id="RJE19120.1"/>
    </source>
</evidence>
<comment type="caution">
    <text evidence="2">The sequence shown here is derived from an EMBL/GenBank/DDBJ whole genome shotgun (WGS) entry which is preliminary data.</text>
</comment>
<dbReference type="SUPFAM" id="SSF52833">
    <property type="entry name" value="Thioredoxin-like"/>
    <property type="match status" value="1"/>
</dbReference>
<proteinExistence type="predicted"/>
<dbReference type="AlphaFoldDB" id="A0A3A2Z932"/>
<protein>
    <submittedName>
        <fullName evidence="2">DSBA-like thioredoxin domain protein</fullName>
    </submittedName>
</protein>
<dbReference type="Gene3D" id="3.40.30.10">
    <property type="entry name" value="Glutaredoxin"/>
    <property type="match status" value="1"/>
</dbReference>
<dbReference type="EMBL" id="MVGC01000445">
    <property type="protein sequence ID" value="RJE19120.1"/>
    <property type="molecule type" value="Genomic_DNA"/>
</dbReference>
<dbReference type="PANTHER" id="PTHR13887">
    <property type="entry name" value="GLUTATHIONE S-TRANSFERASE KAPPA"/>
    <property type="match status" value="1"/>
</dbReference>
<dbReference type="GO" id="GO:0016491">
    <property type="term" value="F:oxidoreductase activity"/>
    <property type="evidence" value="ECO:0007669"/>
    <property type="project" value="InterPro"/>
</dbReference>
<reference evidence="3" key="1">
    <citation type="submission" date="2017-02" db="EMBL/GenBank/DDBJ databases">
        <authorList>
            <person name="Tafer H."/>
            <person name="Lopandic K."/>
        </authorList>
    </citation>
    <scope>NUCLEOTIDE SEQUENCE [LARGE SCALE GENOMIC DNA]</scope>
    <source>
        <strain evidence="3">CBS 366.77</strain>
    </source>
</reference>
<evidence type="ECO:0000259" key="1">
    <source>
        <dbReference type="Pfam" id="PF01323"/>
    </source>
</evidence>
<accession>A0A3A2Z932</accession>
<feature type="domain" description="DSBA-like thioredoxin" evidence="1">
    <location>
        <begin position="1"/>
        <end position="195"/>
    </location>
</feature>
<evidence type="ECO:0000313" key="3">
    <source>
        <dbReference type="Proteomes" id="UP000266188"/>
    </source>
</evidence>
<dbReference type="Pfam" id="PF01323">
    <property type="entry name" value="DSBA"/>
    <property type="match status" value="1"/>
</dbReference>
<keyword evidence="3" id="KW-1185">Reference proteome</keyword>
<organism evidence="2 3">
    <name type="scientific">Aspergillus sclerotialis</name>
    <dbReference type="NCBI Taxonomy" id="2070753"/>
    <lineage>
        <taxon>Eukaryota</taxon>
        <taxon>Fungi</taxon>
        <taxon>Dikarya</taxon>
        <taxon>Ascomycota</taxon>
        <taxon>Pezizomycotina</taxon>
        <taxon>Eurotiomycetes</taxon>
        <taxon>Eurotiomycetidae</taxon>
        <taxon>Eurotiales</taxon>
        <taxon>Aspergillaceae</taxon>
        <taxon>Aspergillus</taxon>
        <taxon>Aspergillus subgen. Polypaecilum</taxon>
    </lineage>
</organism>
<dbReference type="PANTHER" id="PTHR13887:SF41">
    <property type="entry name" value="THIOREDOXIN SUPERFAMILY PROTEIN"/>
    <property type="match status" value="1"/>
</dbReference>
<dbReference type="CDD" id="cd03024">
    <property type="entry name" value="DsbA_FrnE"/>
    <property type="match status" value="1"/>
</dbReference>
<dbReference type="InterPro" id="IPR036249">
    <property type="entry name" value="Thioredoxin-like_sf"/>
</dbReference>
<dbReference type="Proteomes" id="UP000266188">
    <property type="component" value="Unassembled WGS sequence"/>
</dbReference>
<gene>
    <name evidence="2" type="ORF">PHISCL_08534</name>
</gene>
<name>A0A3A2Z932_9EURO</name>
<sequence length="220" mass="24741">WCYIGKRKLDKAISLYQKTYPGGKSDVFIIKWRPYYLDYNPHPHSVDKADLIDVWLSGMTPEQRTAMFNRITQIGRSVGITFKDGGKIGNTLDAHRLVHITQAKSPDIQNALVESIFEAYHELERDISERAVLRDLAVNAGIDATEVDECLESSLAADVVDEEARRNKETVNSGVPSFVIQGVHRVDGAEDPFEFIEIFAKVREGDLKAWSSYLASTGYC</sequence>
<dbReference type="InterPro" id="IPR001853">
    <property type="entry name" value="DSBA-like_thioredoxin_dom"/>
</dbReference>
<feature type="non-terminal residue" evidence="2">
    <location>
        <position position="1"/>
    </location>
</feature>
<dbReference type="OrthoDB" id="1930760at2759"/>